<keyword evidence="3 9" id="KW-0028">Amino-acid biosynthesis</keyword>
<dbReference type="NCBIfam" id="NF001747">
    <property type="entry name" value="PRK00466.1"/>
    <property type="match status" value="1"/>
</dbReference>
<comment type="pathway">
    <text evidence="9">Amino-acid biosynthesis; L-lysine biosynthesis via AAA pathway; L-lysine from L-alpha-aminoadipate (Thermus route): step 5/5.</text>
</comment>
<evidence type="ECO:0000313" key="11">
    <source>
        <dbReference type="EMBL" id="ARM76020.1"/>
    </source>
</evidence>
<comment type="cofactor">
    <cofactor evidence="9">
        <name>Zn(2+)</name>
        <dbReference type="ChEBI" id="CHEBI:29105"/>
    </cofactor>
    <cofactor evidence="9">
        <name>Co(2+)</name>
        <dbReference type="ChEBI" id="CHEBI:48828"/>
    </cofactor>
    <text evidence="9">Binds 2 Zn(2+) or Co(2+) ions per subunit.</text>
</comment>
<dbReference type="SUPFAM" id="SSF53187">
    <property type="entry name" value="Zn-dependent exopeptidases"/>
    <property type="match status" value="1"/>
</dbReference>
<feature type="active site" description="Proton acceptor" evidence="9">
    <location>
        <position position="122"/>
    </location>
</feature>
<sequence>MLPEKEYLLQKAKNYLLDLASIYTPSGEEGKALSFFEKASKELNLELEVTKSNSFLLGDKNAKILLASHIDTVQPFVPPKEEKDSIYGRGVVDAKGPLIAMLLATWITKEDCKVMFAALSDEENKSAGARELVNSGKKFDSIIIGEPTSTKNIVVEYRGVIHLDIECEYQPQHSSSAQNNPIIDISKKILQLSVLPTSYDKPSIVPTIIKAGQVINVTPSNVYLHFDIRYPYNYDINSILSNINNEFNECKIKVVESVPPVKVSANDPTVKSLYRALLLQGIKPSLVRKAGTSDMNILKDITKSIATYGPGDSRLEHTLNEKITLEEIFIGISTYTKAIEEICSRQY</sequence>
<dbReference type="SUPFAM" id="SSF55031">
    <property type="entry name" value="Bacterial exopeptidase dimerisation domain"/>
    <property type="match status" value="1"/>
</dbReference>
<feature type="binding site" evidence="9">
    <location>
        <position position="317"/>
    </location>
    <ligand>
        <name>Zn(2+)</name>
        <dbReference type="ChEBI" id="CHEBI:29105"/>
        <label>2</label>
    </ligand>
</feature>
<comment type="subcellular location">
    <subcellularLocation>
        <location evidence="9">Cytoplasm</location>
    </subcellularLocation>
</comment>
<dbReference type="GO" id="GO:0008270">
    <property type="term" value="F:zinc ion binding"/>
    <property type="evidence" value="ECO:0007669"/>
    <property type="project" value="UniProtKB-UniRule"/>
</dbReference>
<dbReference type="Proteomes" id="UP000193404">
    <property type="component" value="Chromosome"/>
</dbReference>
<feature type="binding site" evidence="9">
    <location>
        <position position="69"/>
    </location>
    <ligand>
        <name>Zn(2+)</name>
        <dbReference type="ChEBI" id="CHEBI:29105"/>
        <label>1</label>
    </ligand>
</feature>
<dbReference type="HAMAP" id="MF_01120">
    <property type="entry name" value="LysK"/>
    <property type="match status" value="1"/>
</dbReference>
<evidence type="ECO:0000256" key="3">
    <source>
        <dbReference type="ARBA" id="ARBA00022605"/>
    </source>
</evidence>
<feature type="binding site" evidence="9">
    <location>
        <position position="146"/>
    </location>
    <ligand>
        <name>Zn(2+)</name>
        <dbReference type="ChEBI" id="CHEBI:29105"/>
        <label>1</label>
    </ligand>
</feature>
<dbReference type="GO" id="GO:0005737">
    <property type="term" value="C:cytoplasm"/>
    <property type="evidence" value="ECO:0007669"/>
    <property type="project" value="UniProtKB-SubCell"/>
</dbReference>
<feature type="binding site" evidence="9">
    <location>
        <position position="93"/>
    </location>
    <ligand>
        <name>Zn(2+)</name>
        <dbReference type="ChEBI" id="CHEBI:29105"/>
        <label>2</label>
    </ligand>
</feature>
<dbReference type="STRING" id="282676.B6F84_08295"/>
<dbReference type="GO" id="GO:0050897">
    <property type="term" value="F:cobalt ion binding"/>
    <property type="evidence" value="ECO:0007669"/>
    <property type="project" value="UniProtKB-UniRule"/>
</dbReference>
<name>A0A1W6K0N1_9CREN</name>
<dbReference type="Gene3D" id="3.40.630.10">
    <property type="entry name" value="Zn peptidases"/>
    <property type="match status" value="1"/>
</dbReference>
<keyword evidence="4 9" id="KW-0479">Metal-binding</keyword>
<dbReference type="Gene3D" id="3.30.70.360">
    <property type="match status" value="1"/>
</dbReference>
<dbReference type="KEGG" id="aman:B6F84_08295"/>
<dbReference type="EMBL" id="CP020477">
    <property type="protein sequence ID" value="ARM76020.1"/>
    <property type="molecule type" value="Genomic_DNA"/>
</dbReference>
<dbReference type="OrthoDB" id="133929at2157"/>
<dbReference type="GO" id="GO:0019878">
    <property type="term" value="P:lysine biosynthetic process via aminoadipic acid"/>
    <property type="evidence" value="ECO:0007669"/>
    <property type="project" value="UniProtKB-UniRule"/>
</dbReference>
<dbReference type="PANTHER" id="PTHR43808">
    <property type="entry name" value="ACETYLORNITHINE DEACETYLASE"/>
    <property type="match status" value="1"/>
</dbReference>
<comment type="pathway">
    <text evidence="9">Amino-acid biosynthesis; L-arginine biosynthesis.</text>
</comment>
<gene>
    <name evidence="9" type="primary">lysK</name>
    <name evidence="11" type="ORF">B6F84_08295</name>
</gene>
<evidence type="ECO:0000256" key="5">
    <source>
        <dbReference type="ARBA" id="ARBA00022801"/>
    </source>
</evidence>
<dbReference type="InterPro" id="IPR036264">
    <property type="entry name" value="Bact_exopeptidase_dim_dom"/>
</dbReference>
<keyword evidence="12" id="KW-1185">Reference proteome</keyword>
<evidence type="ECO:0000256" key="9">
    <source>
        <dbReference type="HAMAP-Rule" id="MF_01120"/>
    </source>
</evidence>
<dbReference type="Pfam" id="PF07687">
    <property type="entry name" value="M20_dimer"/>
    <property type="match status" value="1"/>
</dbReference>
<proteinExistence type="inferred from homology"/>
<comment type="function">
    <text evidence="9">Catalyzes the release of L-lysine from [LysW]-gamma-L-lysine and the release of L-ornithine from [LysW]-L-ornithine.</text>
</comment>
<dbReference type="GO" id="GO:0042450">
    <property type="term" value="P:L-arginine biosynthetic process via ornithine"/>
    <property type="evidence" value="ECO:0007669"/>
    <property type="project" value="UniProtKB-UniRule"/>
</dbReference>
<keyword evidence="2 9" id="KW-0055">Arginine biosynthesis</keyword>
<evidence type="ECO:0000256" key="7">
    <source>
        <dbReference type="ARBA" id="ARBA00023154"/>
    </source>
</evidence>
<dbReference type="UniPathway" id="UPA00033">
    <property type="reaction ID" value="UER00039"/>
</dbReference>
<evidence type="ECO:0000256" key="2">
    <source>
        <dbReference type="ARBA" id="ARBA00022571"/>
    </source>
</evidence>
<protein>
    <recommendedName>
        <fullName evidence="9">[LysW]-lysine/[LysW]-ornithine hydrolase</fullName>
        <ecNumber evidence="9">3.5.1.130</ecNumber>
    </recommendedName>
</protein>
<dbReference type="InterPro" id="IPR050072">
    <property type="entry name" value="Peptidase_M20A"/>
</dbReference>
<comment type="similarity">
    <text evidence="9">Belongs to the peptidase M20A family. LysK subfamily.</text>
</comment>
<reference evidence="11 12" key="1">
    <citation type="submission" date="2017-03" db="EMBL/GenBank/DDBJ databases">
        <title>Sulfur activation and transportation mechanism of thermophilic Archaea Acidianus manzaensis YN-25.</title>
        <authorList>
            <person name="Ma Y."/>
            <person name="Yang Y."/>
            <person name="Xia J."/>
        </authorList>
    </citation>
    <scope>NUCLEOTIDE SEQUENCE [LARGE SCALE GENOMIC DNA]</scope>
    <source>
        <strain evidence="11 12">YN-25</strain>
    </source>
</reference>
<comment type="catalytic activity">
    <reaction evidence="9">
        <text>[amino-group carrier protein]-C-terminal-gamma-(L-lysyl)-L-glutamate + H2O = [amino-group carrier protein]-C-terminal-L-glutamate + L-lysine</text>
        <dbReference type="Rhea" id="RHEA:48684"/>
        <dbReference type="Rhea" id="RHEA-COMP:9693"/>
        <dbReference type="Rhea" id="RHEA-COMP:9715"/>
        <dbReference type="ChEBI" id="CHEBI:15377"/>
        <dbReference type="ChEBI" id="CHEBI:32551"/>
        <dbReference type="ChEBI" id="CHEBI:78525"/>
        <dbReference type="ChEBI" id="CHEBI:78526"/>
        <dbReference type="EC" id="3.5.1.130"/>
    </reaction>
</comment>
<feature type="binding site" evidence="9">
    <location>
        <position position="93"/>
    </location>
    <ligand>
        <name>Zn(2+)</name>
        <dbReference type="ChEBI" id="CHEBI:29105"/>
        <label>1</label>
    </ligand>
</feature>
<dbReference type="EC" id="3.5.1.130" evidence="9"/>
<dbReference type="UniPathway" id="UPA00068"/>
<dbReference type="Pfam" id="PF01546">
    <property type="entry name" value="Peptidase_M20"/>
    <property type="match status" value="1"/>
</dbReference>
<dbReference type="GO" id="GO:0016811">
    <property type="term" value="F:hydrolase activity, acting on carbon-nitrogen (but not peptide) bonds, in linear amides"/>
    <property type="evidence" value="ECO:0007669"/>
    <property type="project" value="UniProtKB-UniRule"/>
</dbReference>
<dbReference type="InterPro" id="IPR010175">
    <property type="entry name" value="LysK"/>
</dbReference>
<evidence type="ECO:0000259" key="10">
    <source>
        <dbReference type="Pfam" id="PF07687"/>
    </source>
</evidence>
<dbReference type="InterPro" id="IPR011650">
    <property type="entry name" value="Peptidase_M20_dimer"/>
</dbReference>
<evidence type="ECO:0000256" key="4">
    <source>
        <dbReference type="ARBA" id="ARBA00022723"/>
    </source>
</evidence>
<dbReference type="InterPro" id="IPR002933">
    <property type="entry name" value="Peptidase_M20"/>
</dbReference>
<dbReference type="PANTHER" id="PTHR43808:SF28">
    <property type="entry name" value="[LYSW]-LYSINE_[LYSW]-ORNITHINE HYDROLASE"/>
    <property type="match status" value="1"/>
</dbReference>
<organism evidence="11 12">
    <name type="scientific">Acidianus manzaensis</name>
    <dbReference type="NCBI Taxonomy" id="282676"/>
    <lineage>
        <taxon>Archaea</taxon>
        <taxon>Thermoproteota</taxon>
        <taxon>Thermoprotei</taxon>
        <taxon>Sulfolobales</taxon>
        <taxon>Sulfolobaceae</taxon>
        <taxon>Acidianus</taxon>
    </lineage>
</organism>
<accession>A0A1W6K0N1</accession>
<comment type="catalytic activity">
    <reaction evidence="9">
        <text>[amino-group carrier protein]-C-terminal-gamma-(L-ornithyl)-L-glutamate + H2O = [amino-group carrier protein]-C-terminal-L-glutamate + L-ornithine</text>
        <dbReference type="Rhea" id="RHEA:52676"/>
        <dbReference type="Rhea" id="RHEA-COMP:9693"/>
        <dbReference type="Rhea" id="RHEA-COMP:13328"/>
        <dbReference type="ChEBI" id="CHEBI:15377"/>
        <dbReference type="ChEBI" id="CHEBI:46911"/>
        <dbReference type="ChEBI" id="CHEBI:78525"/>
        <dbReference type="ChEBI" id="CHEBI:136763"/>
        <dbReference type="EC" id="3.5.1.132"/>
    </reaction>
</comment>
<keyword evidence="6 9" id="KW-0862">Zinc</keyword>
<feature type="domain" description="Peptidase M20 dimerisation" evidence="10">
    <location>
        <begin position="157"/>
        <end position="249"/>
    </location>
</feature>
<dbReference type="AlphaFoldDB" id="A0A1W6K0N1"/>
<keyword evidence="8 9" id="KW-0170">Cobalt</keyword>
<dbReference type="InterPro" id="IPR001261">
    <property type="entry name" value="ArgE/DapE_CS"/>
</dbReference>
<evidence type="ECO:0000256" key="6">
    <source>
        <dbReference type="ARBA" id="ARBA00022833"/>
    </source>
</evidence>
<dbReference type="NCBIfam" id="TIGR01902">
    <property type="entry name" value="dapE-lys-deAc"/>
    <property type="match status" value="1"/>
</dbReference>
<dbReference type="RefSeq" id="WP_148691801.1">
    <property type="nucleotide sequence ID" value="NZ_CP020477.1"/>
</dbReference>
<dbReference type="PROSITE" id="PS00758">
    <property type="entry name" value="ARGE_DAPE_CPG2_1"/>
    <property type="match status" value="1"/>
</dbReference>
<evidence type="ECO:0000256" key="1">
    <source>
        <dbReference type="ARBA" id="ARBA00022490"/>
    </source>
</evidence>
<keyword evidence="7 9" id="KW-0457">Lysine biosynthesis</keyword>
<keyword evidence="1 9" id="KW-0963">Cytoplasm</keyword>
<evidence type="ECO:0000256" key="8">
    <source>
        <dbReference type="ARBA" id="ARBA00023285"/>
    </source>
</evidence>
<keyword evidence="5 9" id="KW-0378">Hydrolase</keyword>
<feature type="active site" evidence="9">
    <location>
        <position position="71"/>
    </location>
</feature>
<evidence type="ECO:0000313" key="12">
    <source>
        <dbReference type="Proteomes" id="UP000193404"/>
    </source>
</evidence>
<feature type="binding site" evidence="9">
    <location>
        <position position="123"/>
    </location>
    <ligand>
        <name>Zn(2+)</name>
        <dbReference type="ChEBI" id="CHEBI:29105"/>
        <label>2</label>
    </ligand>
</feature>
<dbReference type="GeneID" id="41590910"/>